<dbReference type="PANTHER" id="PTHR22939">
    <property type="entry name" value="SERINE PROTEASE FAMILY S1C HTRA-RELATED"/>
    <property type="match status" value="1"/>
</dbReference>
<dbReference type="InterPro" id="IPR036034">
    <property type="entry name" value="PDZ_sf"/>
</dbReference>
<dbReference type="NCBIfam" id="NF008147">
    <property type="entry name" value="PRK10898.1"/>
    <property type="match status" value="1"/>
</dbReference>
<evidence type="ECO:0000313" key="8">
    <source>
        <dbReference type="Proteomes" id="UP001500795"/>
    </source>
</evidence>
<dbReference type="PANTHER" id="PTHR22939:SF101">
    <property type="entry name" value="PERIPLASMIC PH-DEPENDENT SERINE ENDOPROTEASE DEGQ"/>
    <property type="match status" value="1"/>
</dbReference>
<keyword evidence="2" id="KW-0645">Protease</keyword>
<evidence type="ECO:0000256" key="1">
    <source>
        <dbReference type="ARBA" id="ARBA00010541"/>
    </source>
</evidence>
<evidence type="ECO:0000256" key="3">
    <source>
        <dbReference type="ARBA" id="ARBA00022801"/>
    </source>
</evidence>
<keyword evidence="3" id="KW-0378">Hydrolase</keyword>
<dbReference type="SMART" id="SM00228">
    <property type="entry name" value="PDZ"/>
    <property type="match status" value="1"/>
</dbReference>
<dbReference type="SUPFAM" id="SSF50494">
    <property type="entry name" value="Trypsin-like serine proteases"/>
    <property type="match status" value="1"/>
</dbReference>
<dbReference type="PRINTS" id="PR00834">
    <property type="entry name" value="PROTEASES2C"/>
</dbReference>
<sequence length="367" mass="39030">MRLPQSLIYLLQAVAIGLVAAAALLVLFPQLRTQSFEHWWRTEQVGVASFAYAANRAGPAVVNIYTRSFQQASTDAQTEVRSTGLGSGVIMAEQGYILTNYHVIASADQVIVALQDGRIIAAEIIGFDVPTDLAVLHIEAEQLPVIPLDPGLNPKVGDIVLAIGNPYNVGQTITQGIISATGRSGLSSMGPDSNGRQDLLQTDAAINEGNSGGALVNVYGELVGINTASFQSVAHQESYGINFAIPYRLAHRIMHQLITNGRVIRGYLGIGGTDIVPVMAQLLNLGGRSGIYVEGITPGGPAEQAGILAGDVLLEIDAQPITNVRHAMDMIAEVRPGTEIKISLLRAGEVLVLPVMIEEDNRFQPAR</sequence>
<evidence type="ECO:0000313" key="7">
    <source>
        <dbReference type="EMBL" id="GAA3541870.1"/>
    </source>
</evidence>
<dbReference type="InterPro" id="IPR001940">
    <property type="entry name" value="Peptidase_S1C"/>
</dbReference>
<dbReference type="SUPFAM" id="SSF50156">
    <property type="entry name" value="PDZ domain-like"/>
    <property type="match status" value="1"/>
</dbReference>
<comment type="caution">
    <text evidence="7">The sequence shown here is derived from an EMBL/GenBank/DDBJ whole genome shotgun (WGS) entry which is preliminary data.</text>
</comment>
<organism evidence="7 8">
    <name type="scientific">Zobellella aerophila</name>
    <dbReference type="NCBI Taxonomy" id="870480"/>
    <lineage>
        <taxon>Bacteria</taxon>
        <taxon>Pseudomonadati</taxon>
        <taxon>Pseudomonadota</taxon>
        <taxon>Gammaproteobacteria</taxon>
        <taxon>Aeromonadales</taxon>
        <taxon>Aeromonadaceae</taxon>
        <taxon>Zobellella</taxon>
    </lineage>
</organism>
<dbReference type="PROSITE" id="PS50106">
    <property type="entry name" value="PDZ"/>
    <property type="match status" value="1"/>
</dbReference>
<dbReference type="InterPro" id="IPR043504">
    <property type="entry name" value="Peptidase_S1_PA_chymotrypsin"/>
</dbReference>
<comment type="similarity">
    <text evidence="1">Belongs to the peptidase S1C family.</text>
</comment>
<protein>
    <submittedName>
        <fullName evidence="7">Outer membrane-stress sensor serine endopeptidase DegS</fullName>
    </submittedName>
</protein>
<feature type="domain" description="PDZ" evidence="6">
    <location>
        <begin position="257"/>
        <end position="348"/>
    </location>
</feature>
<dbReference type="Gene3D" id="2.30.42.10">
    <property type="match status" value="1"/>
</dbReference>
<name>A0ABP6VYK2_9GAMM</name>
<evidence type="ECO:0000259" key="6">
    <source>
        <dbReference type="PROSITE" id="PS50106"/>
    </source>
</evidence>
<gene>
    <name evidence="7" type="primary">degS</name>
    <name evidence="7" type="ORF">GCM10022394_22260</name>
</gene>
<accession>A0ABP6VYK2</accession>
<dbReference type="InterPro" id="IPR011783">
    <property type="entry name" value="Pept_S1C_DegS"/>
</dbReference>
<evidence type="ECO:0000256" key="2">
    <source>
        <dbReference type="ARBA" id="ARBA00022670"/>
    </source>
</evidence>
<keyword evidence="4" id="KW-0720">Serine protease</keyword>
<keyword evidence="5" id="KW-0812">Transmembrane</keyword>
<evidence type="ECO:0000256" key="5">
    <source>
        <dbReference type="SAM" id="Phobius"/>
    </source>
</evidence>
<dbReference type="Gene3D" id="2.40.10.10">
    <property type="entry name" value="Trypsin-like serine proteases"/>
    <property type="match status" value="2"/>
</dbReference>
<keyword evidence="8" id="KW-1185">Reference proteome</keyword>
<dbReference type="Pfam" id="PF13180">
    <property type="entry name" value="PDZ_2"/>
    <property type="match status" value="1"/>
</dbReference>
<reference evidence="8" key="1">
    <citation type="journal article" date="2019" name="Int. J. Syst. Evol. Microbiol.">
        <title>The Global Catalogue of Microorganisms (GCM) 10K type strain sequencing project: providing services to taxonomists for standard genome sequencing and annotation.</title>
        <authorList>
            <consortium name="The Broad Institute Genomics Platform"/>
            <consortium name="The Broad Institute Genome Sequencing Center for Infectious Disease"/>
            <person name="Wu L."/>
            <person name="Ma J."/>
        </authorList>
    </citation>
    <scope>NUCLEOTIDE SEQUENCE [LARGE SCALE GENOMIC DNA]</scope>
    <source>
        <strain evidence="8">JCM 17110</strain>
    </source>
</reference>
<dbReference type="EMBL" id="BAABCX010000002">
    <property type="protein sequence ID" value="GAA3541870.1"/>
    <property type="molecule type" value="Genomic_DNA"/>
</dbReference>
<dbReference type="NCBIfam" id="TIGR02038">
    <property type="entry name" value="protease_degS"/>
    <property type="match status" value="1"/>
</dbReference>
<keyword evidence="5" id="KW-0472">Membrane</keyword>
<dbReference type="InterPro" id="IPR009003">
    <property type="entry name" value="Peptidase_S1_PA"/>
</dbReference>
<dbReference type="Pfam" id="PF13365">
    <property type="entry name" value="Trypsin_2"/>
    <property type="match status" value="1"/>
</dbReference>
<dbReference type="Proteomes" id="UP001500795">
    <property type="component" value="Unassembled WGS sequence"/>
</dbReference>
<evidence type="ECO:0000256" key="4">
    <source>
        <dbReference type="ARBA" id="ARBA00022825"/>
    </source>
</evidence>
<proteinExistence type="inferred from homology"/>
<feature type="transmembrane region" description="Helical" evidence="5">
    <location>
        <begin position="7"/>
        <end position="28"/>
    </location>
</feature>
<dbReference type="InterPro" id="IPR001478">
    <property type="entry name" value="PDZ"/>
</dbReference>
<dbReference type="RefSeq" id="WP_344957929.1">
    <property type="nucleotide sequence ID" value="NZ_BAABCX010000002.1"/>
</dbReference>
<keyword evidence="5" id="KW-1133">Transmembrane helix</keyword>